<dbReference type="PANTHER" id="PTHR42703">
    <property type="entry name" value="NADH DEHYDROGENASE"/>
    <property type="match status" value="1"/>
</dbReference>
<dbReference type="InterPro" id="IPR001750">
    <property type="entry name" value="ND/Mrp_TM"/>
</dbReference>
<dbReference type="NCBIfam" id="NF009309">
    <property type="entry name" value="PRK12666.1"/>
    <property type="match status" value="1"/>
</dbReference>
<feature type="transmembrane region" description="Helical" evidence="8">
    <location>
        <begin position="330"/>
        <end position="351"/>
    </location>
</feature>
<dbReference type="OrthoDB" id="9768329at2"/>
<sequence length="505" mass="53248">MSHLIALPVLLPLITGVLLLLLAGKGFVLTRTVSLISAGLLVVVSLLLFYTASSGVIQVYAMGDWAPPFGIVLVLDRLSAFMVLVTSVLAFFAIWYAASTMDHPAYNLNGLLHLLLLGVNGAFLTGDLFNLFVCFEVLLLASYALLVQGGGQERARAGLHYVVLNLAGSSLFLIAVATLYGITGTLNMADMAAKVANLPAQDAPIVAAAGLLFMVVFGLKAAMVPLYFWLPRAYSAASAPVAAMFAIMTKIGVYSIARVYTLIFGDHAGELANLIQPWLWPLALVTLALGVIGVLAARNLRMQVSYLVIISVGTLLAGLALNTAEALSATFYYLAHSTWVCGALYLIVDLIRRQRQDGSDAIHTGPALPQSTTLGLMFFVAALSVAGMPPLSGFVGKVLLLQSAGTGYAAIWLWGLVLLGGLASITALSRSGSTFFWRTTEVVANTQKASLLPLAAALGLLATTPALALWGEPIIAYTDALAEQLLNPGQYIDSVLRHTTVGGNP</sequence>
<dbReference type="InterPro" id="IPR050586">
    <property type="entry name" value="CPA3_Na-H_Antiporter_D"/>
</dbReference>
<feature type="transmembrane region" description="Helical" evidence="8">
    <location>
        <begin position="159"/>
        <end position="183"/>
    </location>
</feature>
<evidence type="ECO:0000256" key="1">
    <source>
        <dbReference type="ARBA" id="ARBA00004651"/>
    </source>
</evidence>
<dbReference type="PRINTS" id="PR01437">
    <property type="entry name" value="NUOXDRDTASE4"/>
</dbReference>
<feature type="transmembrane region" description="Helical" evidence="8">
    <location>
        <begin position="6"/>
        <end position="23"/>
    </location>
</feature>
<feature type="transmembrane region" description="Helical" evidence="8">
    <location>
        <begin position="411"/>
        <end position="428"/>
    </location>
</feature>
<evidence type="ECO:0000313" key="10">
    <source>
        <dbReference type="EMBL" id="ROQ20873.1"/>
    </source>
</evidence>
<evidence type="ECO:0000256" key="6">
    <source>
        <dbReference type="ARBA" id="ARBA00023136"/>
    </source>
</evidence>
<dbReference type="InterPro" id="IPR003918">
    <property type="entry name" value="NADH_UbQ_OxRdtase"/>
</dbReference>
<dbReference type="AlphaFoldDB" id="A0A3N1NXH1"/>
<comment type="similarity">
    <text evidence="2">Belongs to the CPA3 antiporters (TC 2.A.63) subunit D family.</text>
</comment>
<comment type="caution">
    <text evidence="10">The sequence shown here is derived from an EMBL/GenBank/DDBJ whole genome shotgun (WGS) entry which is preliminary data.</text>
</comment>
<protein>
    <submittedName>
        <fullName evidence="10">Multisubunit potassium/proton antiporter PhaD subunit</fullName>
    </submittedName>
</protein>
<keyword evidence="3" id="KW-1003">Cell membrane</keyword>
<keyword evidence="6 8" id="KW-0472">Membrane</keyword>
<feature type="transmembrane region" description="Helical" evidence="8">
    <location>
        <begin position="105"/>
        <end position="123"/>
    </location>
</feature>
<dbReference type="GO" id="GO:0008137">
    <property type="term" value="F:NADH dehydrogenase (ubiquinone) activity"/>
    <property type="evidence" value="ECO:0007669"/>
    <property type="project" value="InterPro"/>
</dbReference>
<evidence type="ECO:0000256" key="5">
    <source>
        <dbReference type="ARBA" id="ARBA00022989"/>
    </source>
</evidence>
<dbReference type="Proteomes" id="UP000273643">
    <property type="component" value="Unassembled WGS sequence"/>
</dbReference>
<feature type="transmembrane region" description="Helical" evidence="8">
    <location>
        <begin position="304"/>
        <end position="324"/>
    </location>
</feature>
<evidence type="ECO:0000313" key="11">
    <source>
        <dbReference type="Proteomes" id="UP000273643"/>
    </source>
</evidence>
<feature type="transmembrane region" description="Helical" evidence="8">
    <location>
        <begin position="277"/>
        <end position="297"/>
    </location>
</feature>
<evidence type="ECO:0000256" key="4">
    <source>
        <dbReference type="ARBA" id="ARBA00022692"/>
    </source>
</evidence>
<gene>
    <name evidence="10" type="ORF">EDC38_1491</name>
</gene>
<dbReference type="Pfam" id="PF00361">
    <property type="entry name" value="Proton_antipo_M"/>
    <property type="match status" value="1"/>
</dbReference>
<dbReference type="EMBL" id="RJUK01000001">
    <property type="protein sequence ID" value="ROQ20873.1"/>
    <property type="molecule type" value="Genomic_DNA"/>
</dbReference>
<evidence type="ECO:0000256" key="3">
    <source>
        <dbReference type="ARBA" id="ARBA00022475"/>
    </source>
</evidence>
<keyword evidence="5 8" id="KW-1133">Transmembrane helix</keyword>
<feature type="transmembrane region" description="Helical" evidence="8">
    <location>
        <begin position="237"/>
        <end position="257"/>
    </location>
</feature>
<proteinExistence type="inferred from homology"/>
<feature type="domain" description="NADH:quinone oxidoreductase/Mrp antiporter transmembrane" evidence="9">
    <location>
        <begin position="126"/>
        <end position="417"/>
    </location>
</feature>
<evidence type="ECO:0000259" key="9">
    <source>
        <dbReference type="Pfam" id="PF00361"/>
    </source>
</evidence>
<reference evidence="10 11" key="1">
    <citation type="submission" date="2018-11" db="EMBL/GenBank/DDBJ databases">
        <title>Genomic Encyclopedia of Type Strains, Phase IV (KMG-IV): sequencing the most valuable type-strain genomes for metagenomic binning, comparative biology and taxonomic classification.</title>
        <authorList>
            <person name="Goeker M."/>
        </authorList>
    </citation>
    <scope>NUCLEOTIDE SEQUENCE [LARGE SCALE GENOMIC DNA]</scope>
    <source>
        <strain evidence="10 11">DSM 16974</strain>
    </source>
</reference>
<organism evidence="10 11">
    <name type="scientific">Marinimicrobium koreense</name>
    <dbReference type="NCBI Taxonomy" id="306545"/>
    <lineage>
        <taxon>Bacteria</taxon>
        <taxon>Pseudomonadati</taxon>
        <taxon>Pseudomonadota</taxon>
        <taxon>Gammaproteobacteria</taxon>
        <taxon>Cellvibrionales</taxon>
        <taxon>Cellvibrionaceae</taxon>
        <taxon>Marinimicrobium</taxon>
    </lineage>
</organism>
<keyword evidence="11" id="KW-1185">Reference proteome</keyword>
<evidence type="ECO:0000256" key="7">
    <source>
        <dbReference type="RuleBase" id="RU000320"/>
    </source>
</evidence>
<dbReference type="GO" id="GO:0042773">
    <property type="term" value="P:ATP synthesis coupled electron transport"/>
    <property type="evidence" value="ECO:0007669"/>
    <property type="project" value="InterPro"/>
</dbReference>
<dbReference type="PANTHER" id="PTHR42703:SF1">
    <property type="entry name" value="NA(+)_H(+) ANTIPORTER SUBUNIT D1"/>
    <property type="match status" value="1"/>
</dbReference>
<comment type="subcellular location">
    <subcellularLocation>
        <location evidence="1">Cell membrane</location>
        <topology evidence="1">Multi-pass membrane protein</topology>
    </subcellularLocation>
    <subcellularLocation>
        <location evidence="7">Membrane</location>
        <topology evidence="7">Multi-pass membrane protein</topology>
    </subcellularLocation>
</comment>
<feature type="transmembrane region" description="Helical" evidence="8">
    <location>
        <begin position="80"/>
        <end position="98"/>
    </location>
</feature>
<feature type="transmembrane region" description="Helical" evidence="8">
    <location>
        <begin position="203"/>
        <end position="230"/>
    </location>
</feature>
<evidence type="ECO:0000256" key="2">
    <source>
        <dbReference type="ARBA" id="ARBA00005346"/>
    </source>
</evidence>
<feature type="transmembrane region" description="Helical" evidence="8">
    <location>
        <begin position="372"/>
        <end position="391"/>
    </location>
</feature>
<evidence type="ECO:0000256" key="8">
    <source>
        <dbReference type="SAM" id="Phobius"/>
    </source>
</evidence>
<dbReference type="RefSeq" id="WP_123637960.1">
    <property type="nucleotide sequence ID" value="NZ_RJUK01000001.1"/>
</dbReference>
<name>A0A3N1NXH1_9GAMM</name>
<keyword evidence="4 7" id="KW-0812">Transmembrane</keyword>
<feature type="transmembrane region" description="Helical" evidence="8">
    <location>
        <begin position="35"/>
        <end position="60"/>
    </location>
</feature>
<feature type="transmembrane region" description="Helical" evidence="8">
    <location>
        <begin position="449"/>
        <end position="470"/>
    </location>
</feature>
<feature type="transmembrane region" description="Helical" evidence="8">
    <location>
        <begin position="129"/>
        <end position="147"/>
    </location>
</feature>
<dbReference type="GO" id="GO:0005886">
    <property type="term" value="C:plasma membrane"/>
    <property type="evidence" value="ECO:0007669"/>
    <property type="project" value="UniProtKB-SubCell"/>
</dbReference>
<accession>A0A3N1NXH1</accession>